<name>A0A9W6YW32_AMBMO</name>
<proteinExistence type="predicted"/>
<evidence type="ECO:0000256" key="2">
    <source>
        <dbReference type="ARBA" id="ARBA00023242"/>
    </source>
</evidence>
<dbReference type="PANTHER" id="PTHR31001">
    <property type="entry name" value="UNCHARACTERIZED TRANSCRIPTIONAL REGULATORY PROTEIN"/>
    <property type="match status" value="1"/>
</dbReference>
<comment type="subcellular location">
    <subcellularLocation>
        <location evidence="1">Nucleus</location>
    </subcellularLocation>
</comment>
<dbReference type="InterPro" id="IPR050613">
    <property type="entry name" value="Sec_Metabolite_Reg"/>
</dbReference>
<comment type="caution">
    <text evidence="3">The sequence shown here is derived from an EMBL/GenBank/DDBJ whole genome shotgun (WGS) entry which is preliminary data.</text>
</comment>
<keyword evidence="2" id="KW-0539">Nucleus</keyword>
<dbReference type="GO" id="GO:0005634">
    <property type="term" value="C:nucleus"/>
    <property type="evidence" value="ECO:0007669"/>
    <property type="project" value="UniProtKB-SubCell"/>
</dbReference>
<dbReference type="Proteomes" id="UP001165063">
    <property type="component" value="Unassembled WGS sequence"/>
</dbReference>
<reference evidence="3" key="1">
    <citation type="submission" date="2023-04" db="EMBL/GenBank/DDBJ databases">
        <title>Ambrosiozyma monospora NBRC 1965.</title>
        <authorList>
            <person name="Ichikawa N."/>
            <person name="Sato H."/>
            <person name="Tonouchi N."/>
        </authorList>
    </citation>
    <scope>NUCLEOTIDE SEQUENCE</scope>
    <source>
        <strain evidence="3">NBRC 1965</strain>
    </source>
</reference>
<dbReference type="OrthoDB" id="3986994at2759"/>
<accession>A0A9W6YW32</accession>
<keyword evidence="4" id="KW-1185">Reference proteome</keyword>
<gene>
    <name evidence="3" type="ORF">Amon01_000325000</name>
</gene>
<dbReference type="AlphaFoldDB" id="A0A9W6YW32"/>
<evidence type="ECO:0000256" key="1">
    <source>
        <dbReference type="ARBA" id="ARBA00004123"/>
    </source>
</evidence>
<protein>
    <submittedName>
        <fullName evidence="3">Unnamed protein product</fullName>
    </submittedName>
</protein>
<dbReference type="CDD" id="cd12148">
    <property type="entry name" value="fungal_TF_MHR"/>
    <property type="match status" value="1"/>
</dbReference>
<sequence length="655" mass="74264">MVSKSGYISSSMAKFMDFERDAWKRLHGAPVYLNGLINAPVTENDIVVRVTEILPFCDQLYGRLDYFQTKMNNLLYNGCIDMVYVIERFSHYFKKINGSGYTFQKAEKYFQYSELAMVFAIIQSTFSFHANEPSLSYKFVFPQDTMDTITKLATDCLSFSRYNRKHSYAGLVSLIVLTDSYFNYSILYTDSLDETKSSVFIHDIIGQAYHLGLHRDPSSITDYLVCKTPSEFIYQPPAIICRSLWIHLKMMDACRSLSIGVPLTINDIFADSNLPAITGSDLYTVFTNLQRETALLMNSVAPISINDIFHARRKYVQLNASLGSFKSLLMPQTSSGIYFDKQSVAHKLKLKLKIFRVIGSMDAYLLNCFSSETNVFPSNQLTTENMRILKTLQNEVEAELVKVNVIAWNILNTLSNGVTVFGNEIGLYTLYLKTDLLPMLFSSLSLFAVGLSFNFLKPFDFLSKGSVSEFYSHVSFQNDLPNELSFDYLDCSEIEASLKEAFGNSSGLSEKEKQLIRLFKCPKQIISFFSCVHSAASKSPIFSQNYGYFCLLKVIAMMSCFTDSVIKFHESNAISTQTRDLKMSDILDTMRKKIEETMKVGFVDRGFTLEENIQGIQTWLSGIFDEVPLSTYFGDEAGSATPDNMNWMVNFPNGS</sequence>
<dbReference type="EMBL" id="BSXU01001335">
    <property type="protein sequence ID" value="GMG26300.1"/>
    <property type="molecule type" value="Genomic_DNA"/>
</dbReference>
<evidence type="ECO:0000313" key="4">
    <source>
        <dbReference type="Proteomes" id="UP001165063"/>
    </source>
</evidence>
<evidence type="ECO:0000313" key="3">
    <source>
        <dbReference type="EMBL" id="GMG26300.1"/>
    </source>
</evidence>
<organism evidence="3 4">
    <name type="scientific">Ambrosiozyma monospora</name>
    <name type="common">Yeast</name>
    <name type="synonym">Endomycopsis monosporus</name>
    <dbReference type="NCBI Taxonomy" id="43982"/>
    <lineage>
        <taxon>Eukaryota</taxon>
        <taxon>Fungi</taxon>
        <taxon>Dikarya</taxon>
        <taxon>Ascomycota</taxon>
        <taxon>Saccharomycotina</taxon>
        <taxon>Pichiomycetes</taxon>
        <taxon>Pichiales</taxon>
        <taxon>Pichiaceae</taxon>
        <taxon>Ambrosiozyma</taxon>
    </lineage>
</organism>